<proteinExistence type="predicted"/>
<feature type="transmembrane region" description="Helical" evidence="1">
    <location>
        <begin position="20"/>
        <end position="39"/>
    </location>
</feature>
<organism evidence="2">
    <name type="scientific">Rhizophagus irregularis (strain DAOM 181602 / DAOM 197198 / MUCL 43194)</name>
    <name type="common">Arbuscular mycorrhizal fungus</name>
    <name type="synonym">Glomus intraradices</name>
    <dbReference type="NCBI Taxonomy" id="747089"/>
    <lineage>
        <taxon>Eukaryota</taxon>
        <taxon>Fungi</taxon>
        <taxon>Fungi incertae sedis</taxon>
        <taxon>Mucoromycota</taxon>
        <taxon>Glomeromycotina</taxon>
        <taxon>Glomeromycetes</taxon>
        <taxon>Glomerales</taxon>
        <taxon>Glomeraceae</taxon>
        <taxon>Rhizophagus</taxon>
    </lineage>
</organism>
<name>U9TGB2_RHIID</name>
<feature type="non-terminal residue" evidence="2">
    <location>
        <position position="1"/>
    </location>
</feature>
<accession>U9TGB2</accession>
<keyword evidence="1" id="KW-0472">Membrane</keyword>
<evidence type="ECO:0000313" key="2">
    <source>
        <dbReference type="EMBL" id="ESA06457.1"/>
    </source>
</evidence>
<keyword evidence="1" id="KW-0812">Transmembrane</keyword>
<sequence length="66" mass="7571">DALLDLDFGFGLLKAIKVSWTFVVFVIGNSLTFLPLFHFRGRLDFGLGYEECFPESGFWLGFELNF</sequence>
<dbReference type="EMBL" id="KI291600">
    <property type="protein sequence ID" value="ESA06457.1"/>
    <property type="molecule type" value="Genomic_DNA"/>
</dbReference>
<gene>
    <name evidence="2" type="ORF">GLOINDRAFT_34157</name>
</gene>
<protein>
    <submittedName>
        <fullName evidence="2">Uncharacterized protein</fullName>
    </submittedName>
</protein>
<reference evidence="2" key="1">
    <citation type="submission" date="2013-07" db="EMBL/GenBank/DDBJ databases">
        <title>The genome of an arbuscular mycorrhizal fungus provides insights into the evolution of the oldest plant symbiosis.</title>
        <authorList>
            <consortium name="DOE Joint Genome Institute"/>
            <person name="Tisserant E."/>
            <person name="Malbreil M."/>
            <person name="Kuo A."/>
            <person name="Kohler A."/>
            <person name="Symeonidi A."/>
            <person name="Balestrini R."/>
            <person name="Charron P."/>
            <person name="Duensing N."/>
            <person name="Frei-dit-Frey N."/>
            <person name="Gianinazzi-Pearson V."/>
            <person name="Gilbert B."/>
            <person name="Handa Y."/>
            <person name="Hijri M."/>
            <person name="Kaul R."/>
            <person name="Kawaguchi M."/>
            <person name="Krajinski F."/>
            <person name="Lammers P."/>
            <person name="Lapierre D."/>
            <person name="Masclaux F.G."/>
            <person name="Murat C."/>
            <person name="Morin E."/>
            <person name="Ndikumana S."/>
            <person name="Pagni M."/>
            <person name="Petitpierre D."/>
            <person name="Requena N."/>
            <person name="Rosikiewicz P."/>
            <person name="Riley R."/>
            <person name="Saito K."/>
            <person name="San Clemente H."/>
            <person name="Shapiro H."/>
            <person name="van Tuinen D."/>
            <person name="Becard G."/>
            <person name="Bonfante P."/>
            <person name="Paszkowski U."/>
            <person name="Shachar-Hill Y."/>
            <person name="Young J.P."/>
            <person name="Sanders I.R."/>
            <person name="Henrissat B."/>
            <person name="Rensing S.A."/>
            <person name="Grigoriev I.V."/>
            <person name="Corradi N."/>
            <person name="Roux C."/>
            <person name="Martin F."/>
        </authorList>
    </citation>
    <scope>NUCLEOTIDE SEQUENCE</scope>
    <source>
        <strain evidence="2">DAOM 197198</strain>
    </source>
</reference>
<dbReference type="HOGENOM" id="CLU_2838298_0_0_1"/>
<evidence type="ECO:0000256" key="1">
    <source>
        <dbReference type="SAM" id="Phobius"/>
    </source>
</evidence>
<keyword evidence="1" id="KW-1133">Transmembrane helix</keyword>
<dbReference type="AlphaFoldDB" id="U9TGB2"/>